<dbReference type="SUPFAM" id="SSF47090">
    <property type="entry name" value="PGBD-like"/>
    <property type="match status" value="1"/>
</dbReference>
<dbReference type="InterPro" id="IPR036365">
    <property type="entry name" value="PGBD-like_sf"/>
</dbReference>
<evidence type="ECO:0000313" key="2">
    <source>
        <dbReference type="EMBL" id="OGN31946.1"/>
    </source>
</evidence>
<dbReference type="Proteomes" id="UP000177676">
    <property type="component" value="Unassembled WGS sequence"/>
</dbReference>
<dbReference type="InterPro" id="IPR036366">
    <property type="entry name" value="PGBDSf"/>
</dbReference>
<protein>
    <recommendedName>
        <fullName evidence="1">Peptidoglycan binding-like domain-containing protein</fullName>
    </recommendedName>
</protein>
<dbReference type="InterPro" id="IPR002477">
    <property type="entry name" value="Peptidoglycan-bd-like"/>
</dbReference>
<proteinExistence type="predicted"/>
<dbReference type="EMBL" id="MGKS01000024">
    <property type="protein sequence ID" value="OGN31946.1"/>
    <property type="molecule type" value="Genomic_DNA"/>
</dbReference>
<organism evidence="2 3">
    <name type="scientific">Candidatus Yanofskybacteria bacterium RIFCSPLOWO2_02_FULL_43_10b</name>
    <dbReference type="NCBI Taxonomy" id="1802704"/>
    <lineage>
        <taxon>Bacteria</taxon>
        <taxon>Candidatus Yanofskyibacteriota</taxon>
    </lineage>
</organism>
<sequence length="347" mass="36662">MLAAGDTTPPAITSFSVHNPLLSEAIIVWSNNEPTVGQVEWGTTSSYGNKFPTDSSIALGNFSFSTDHSIGITLNKTQNTTYHYRMISKDATGNKATSSDQTFTTMTCSPVNVSISPSTPPQQNVSPGQSGVPLAVFNLTDNCYLTLQSFAVSLLPMPNGYQNISSLRLYNNTTGLQLGSTIAISGAAPNFTGLSTSTSISPRSLSLKVVADISPSAVAGTAVYAVFGGSSEVDEGGTFVGNNASGNLVSGHALTVTAPTSTPATTSSTSFDFNRDLYLGSRGNDVQKLQALLVNEVGYSANLITGYFGQLTRSAVQKLQEKYGIIPALGYFGQLTRQKIQDLQFWR</sequence>
<evidence type="ECO:0000259" key="1">
    <source>
        <dbReference type="Pfam" id="PF01471"/>
    </source>
</evidence>
<evidence type="ECO:0000313" key="3">
    <source>
        <dbReference type="Proteomes" id="UP000177676"/>
    </source>
</evidence>
<comment type="caution">
    <text evidence="2">The sequence shown here is derived from an EMBL/GenBank/DDBJ whole genome shotgun (WGS) entry which is preliminary data.</text>
</comment>
<reference evidence="2 3" key="1">
    <citation type="journal article" date="2016" name="Nat. Commun.">
        <title>Thousands of microbial genomes shed light on interconnected biogeochemical processes in an aquifer system.</title>
        <authorList>
            <person name="Anantharaman K."/>
            <person name="Brown C.T."/>
            <person name="Hug L.A."/>
            <person name="Sharon I."/>
            <person name="Castelle C.J."/>
            <person name="Probst A.J."/>
            <person name="Thomas B.C."/>
            <person name="Singh A."/>
            <person name="Wilkins M.J."/>
            <person name="Karaoz U."/>
            <person name="Brodie E.L."/>
            <person name="Williams K.H."/>
            <person name="Hubbard S.S."/>
            <person name="Banfield J.F."/>
        </authorList>
    </citation>
    <scope>NUCLEOTIDE SEQUENCE [LARGE SCALE GENOMIC DNA]</scope>
</reference>
<name>A0A1F8H4S0_9BACT</name>
<dbReference type="Pfam" id="PF01471">
    <property type="entry name" value="PG_binding_1"/>
    <property type="match status" value="1"/>
</dbReference>
<gene>
    <name evidence="2" type="ORF">A3I92_02625</name>
</gene>
<accession>A0A1F8H4S0</accession>
<feature type="domain" description="Peptidoglycan binding-like" evidence="1">
    <location>
        <begin position="282"/>
        <end position="325"/>
    </location>
</feature>
<dbReference type="Gene3D" id="1.10.101.10">
    <property type="entry name" value="PGBD-like superfamily/PGBD"/>
    <property type="match status" value="1"/>
</dbReference>
<dbReference type="AlphaFoldDB" id="A0A1F8H4S0"/>